<reference evidence="1 2" key="1">
    <citation type="journal article" date="2011" name="J. Bacteriol.">
        <title>Genome sequence of the verrucomicrobium Opitutus terrae PB90-1, an abundant inhabitant of rice paddy soil ecosystems.</title>
        <authorList>
            <person name="van Passel M.W."/>
            <person name="Kant R."/>
            <person name="Palva A."/>
            <person name="Copeland A."/>
            <person name="Lucas S."/>
            <person name="Lapidus A."/>
            <person name="Glavina del Rio T."/>
            <person name="Pitluck S."/>
            <person name="Goltsman E."/>
            <person name="Clum A."/>
            <person name="Sun H."/>
            <person name="Schmutz J."/>
            <person name="Larimer F.W."/>
            <person name="Land M.L."/>
            <person name="Hauser L."/>
            <person name="Kyrpides N."/>
            <person name="Mikhailova N."/>
            <person name="Richardson P.P."/>
            <person name="Janssen P.H."/>
            <person name="de Vos W.M."/>
            <person name="Smidt H."/>
        </authorList>
    </citation>
    <scope>NUCLEOTIDE SEQUENCE [LARGE SCALE GENOMIC DNA]</scope>
    <source>
        <strain evidence="2">DSM 11246 / JCM 15787 / PB90-1</strain>
    </source>
</reference>
<evidence type="ECO:0000313" key="2">
    <source>
        <dbReference type="Proteomes" id="UP000007013"/>
    </source>
</evidence>
<dbReference type="InterPro" id="IPR013078">
    <property type="entry name" value="His_Pase_superF_clade-1"/>
</dbReference>
<dbReference type="InterPro" id="IPR029033">
    <property type="entry name" value="His_PPase_superfam"/>
</dbReference>
<dbReference type="PANTHER" id="PTHR48100">
    <property type="entry name" value="BROAD-SPECIFICITY PHOSPHATASE YOR283W-RELATED"/>
    <property type="match status" value="1"/>
</dbReference>
<gene>
    <name evidence="1" type="ordered locus">Oter_0564</name>
</gene>
<dbReference type="GO" id="GO:0016791">
    <property type="term" value="F:phosphatase activity"/>
    <property type="evidence" value="ECO:0007669"/>
    <property type="project" value="TreeGrafter"/>
</dbReference>
<protein>
    <submittedName>
        <fullName evidence="1">Phosphoglycerate mutase</fullName>
    </submittedName>
</protein>
<dbReference type="Proteomes" id="UP000007013">
    <property type="component" value="Chromosome"/>
</dbReference>
<dbReference type="Gene3D" id="3.40.50.1240">
    <property type="entry name" value="Phosphoglycerate mutase-like"/>
    <property type="match status" value="1"/>
</dbReference>
<dbReference type="GO" id="GO:0005737">
    <property type="term" value="C:cytoplasm"/>
    <property type="evidence" value="ECO:0007669"/>
    <property type="project" value="TreeGrafter"/>
</dbReference>
<proteinExistence type="predicted"/>
<dbReference type="Pfam" id="PF00300">
    <property type="entry name" value="His_Phos_1"/>
    <property type="match status" value="1"/>
</dbReference>
<dbReference type="eggNOG" id="COG0406">
    <property type="taxonomic scope" value="Bacteria"/>
</dbReference>
<dbReference type="HOGENOM" id="CLU_033323_12_0_0"/>
<name>B1ZSJ7_OPITP</name>
<dbReference type="AlphaFoldDB" id="B1ZSJ7"/>
<dbReference type="STRING" id="452637.Oter_0564"/>
<dbReference type="EMBL" id="CP001032">
    <property type="protein sequence ID" value="ACB73854.1"/>
    <property type="molecule type" value="Genomic_DNA"/>
</dbReference>
<keyword evidence="2" id="KW-1185">Reference proteome</keyword>
<sequence>MTTTLYLVRHAQSLPLMHQPEPDWALSPAGEAQATGLVPALAPLGITRIYTSPYRRCRDTLVPFADACGLEIAVHEGLRERRIAGQWVPDFREVWRRSWEDFSFALDGGECSWTCRARIAAAVDELVHRHPGETLALGSHGNALALFLHFVEPAFGVHDASAIRTPEILKVTHSDGRYHWRRDFHAGAGFEVLATDFRLTPGIVA</sequence>
<dbReference type="SMART" id="SM00855">
    <property type="entry name" value="PGAM"/>
    <property type="match status" value="1"/>
</dbReference>
<organism evidence="1 2">
    <name type="scientific">Opitutus terrae (strain DSM 11246 / JCM 15787 / PB90-1)</name>
    <dbReference type="NCBI Taxonomy" id="452637"/>
    <lineage>
        <taxon>Bacteria</taxon>
        <taxon>Pseudomonadati</taxon>
        <taxon>Verrucomicrobiota</taxon>
        <taxon>Opitutia</taxon>
        <taxon>Opitutales</taxon>
        <taxon>Opitutaceae</taxon>
        <taxon>Opitutus</taxon>
    </lineage>
</organism>
<dbReference type="OrthoDB" id="512570at2"/>
<dbReference type="SUPFAM" id="SSF53254">
    <property type="entry name" value="Phosphoglycerate mutase-like"/>
    <property type="match status" value="1"/>
</dbReference>
<dbReference type="RefSeq" id="WP_012373392.1">
    <property type="nucleotide sequence ID" value="NC_010571.1"/>
</dbReference>
<accession>B1ZSJ7</accession>
<dbReference type="InterPro" id="IPR050275">
    <property type="entry name" value="PGM_Phosphatase"/>
</dbReference>
<dbReference type="PANTHER" id="PTHR48100:SF62">
    <property type="entry name" value="GLUCOSYL-3-PHOSPHOGLYCERATE PHOSPHATASE"/>
    <property type="match status" value="1"/>
</dbReference>
<dbReference type="CDD" id="cd07067">
    <property type="entry name" value="HP_PGM_like"/>
    <property type="match status" value="1"/>
</dbReference>
<evidence type="ECO:0000313" key="1">
    <source>
        <dbReference type="EMBL" id="ACB73854.1"/>
    </source>
</evidence>
<dbReference type="KEGG" id="ote:Oter_0564"/>